<feature type="transmembrane region" description="Helical" evidence="10">
    <location>
        <begin position="170"/>
        <end position="192"/>
    </location>
</feature>
<keyword evidence="6 10" id="KW-1133">Transmembrane helix</keyword>
<feature type="transmembrane region" description="Helical" evidence="10">
    <location>
        <begin position="352"/>
        <end position="369"/>
    </location>
</feature>
<evidence type="ECO:0000259" key="11">
    <source>
        <dbReference type="PROSITE" id="PS50192"/>
    </source>
</evidence>
<dbReference type="OrthoDB" id="342981at2759"/>
<accession>A0A1E3NRQ5</accession>
<dbReference type="RefSeq" id="XP_019019885.1">
    <property type="nucleotide sequence ID" value="XM_019160317.1"/>
</dbReference>
<gene>
    <name evidence="12" type="ORF">PICMEDRAFT_14307</name>
</gene>
<keyword evidence="5" id="KW-0653">Protein transport</keyword>
<keyword evidence="7 9" id="KW-0175">Coiled coil</keyword>
<evidence type="ECO:0000313" key="12">
    <source>
        <dbReference type="EMBL" id="ODQ48772.1"/>
    </source>
</evidence>
<dbReference type="PANTHER" id="PTHR15959:SF0">
    <property type="entry name" value="SYNTAXIN-18"/>
    <property type="match status" value="1"/>
</dbReference>
<dbReference type="GO" id="GO:0031201">
    <property type="term" value="C:SNARE complex"/>
    <property type="evidence" value="ECO:0007669"/>
    <property type="project" value="TreeGrafter"/>
</dbReference>
<dbReference type="STRING" id="763406.A0A1E3NRQ5"/>
<organism evidence="12 13">
    <name type="scientific">Pichia membranifaciens NRRL Y-2026</name>
    <dbReference type="NCBI Taxonomy" id="763406"/>
    <lineage>
        <taxon>Eukaryota</taxon>
        <taxon>Fungi</taxon>
        <taxon>Dikarya</taxon>
        <taxon>Ascomycota</taxon>
        <taxon>Saccharomycotina</taxon>
        <taxon>Pichiomycetes</taxon>
        <taxon>Pichiales</taxon>
        <taxon>Pichiaceae</taxon>
        <taxon>Pichia</taxon>
    </lineage>
</organism>
<reference evidence="12 13" key="1">
    <citation type="journal article" date="2016" name="Proc. Natl. Acad. Sci. U.S.A.">
        <title>Comparative genomics of biotechnologically important yeasts.</title>
        <authorList>
            <person name="Riley R."/>
            <person name="Haridas S."/>
            <person name="Wolfe K.H."/>
            <person name="Lopes M.R."/>
            <person name="Hittinger C.T."/>
            <person name="Goeker M."/>
            <person name="Salamov A.A."/>
            <person name="Wisecaver J.H."/>
            <person name="Long T.M."/>
            <person name="Calvey C.H."/>
            <person name="Aerts A.L."/>
            <person name="Barry K.W."/>
            <person name="Choi C."/>
            <person name="Clum A."/>
            <person name="Coughlan A.Y."/>
            <person name="Deshpande S."/>
            <person name="Douglass A.P."/>
            <person name="Hanson S.J."/>
            <person name="Klenk H.-P."/>
            <person name="LaButti K.M."/>
            <person name="Lapidus A."/>
            <person name="Lindquist E.A."/>
            <person name="Lipzen A.M."/>
            <person name="Meier-Kolthoff J.P."/>
            <person name="Ohm R.A."/>
            <person name="Otillar R.P."/>
            <person name="Pangilinan J.L."/>
            <person name="Peng Y."/>
            <person name="Rokas A."/>
            <person name="Rosa C.A."/>
            <person name="Scheuner C."/>
            <person name="Sibirny A.A."/>
            <person name="Slot J.C."/>
            <person name="Stielow J.B."/>
            <person name="Sun H."/>
            <person name="Kurtzman C.P."/>
            <person name="Blackwell M."/>
            <person name="Grigoriev I.V."/>
            <person name="Jeffries T.W."/>
        </authorList>
    </citation>
    <scope>NUCLEOTIDE SEQUENCE [LARGE SCALE GENOMIC DNA]</scope>
    <source>
        <strain evidence="12 13">NRRL Y-2026</strain>
    </source>
</reference>
<evidence type="ECO:0000256" key="8">
    <source>
        <dbReference type="ARBA" id="ARBA00023136"/>
    </source>
</evidence>
<dbReference type="InterPro" id="IPR000727">
    <property type="entry name" value="T_SNARE_dom"/>
</dbReference>
<evidence type="ECO:0000256" key="5">
    <source>
        <dbReference type="ARBA" id="ARBA00022927"/>
    </source>
</evidence>
<dbReference type="GO" id="GO:0005783">
    <property type="term" value="C:endoplasmic reticulum"/>
    <property type="evidence" value="ECO:0007669"/>
    <property type="project" value="TreeGrafter"/>
</dbReference>
<protein>
    <recommendedName>
        <fullName evidence="11">t-SNARE coiled-coil homology domain-containing protein</fullName>
    </recommendedName>
</protein>
<evidence type="ECO:0000256" key="4">
    <source>
        <dbReference type="ARBA" id="ARBA00022692"/>
    </source>
</evidence>
<dbReference type="PROSITE" id="PS50192">
    <property type="entry name" value="T_SNARE"/>
    <property type="match status" value="1"/>
</dbReference>
<keyword evidence="3" id="KW-0813">Transport</keyword>
<dbReference type="AlphaFoldDB" id="A0A1E3NRQ5"/>
<dbReference type="GO" id="GO:0015031">
    <property type="term" value="P:protein transport"/>
    <property type="evidence" value="ECO:0007669"/>
    <property type="project" value="UniProtKB-KW"/>
</dbReference>
<dbReference type="PANTHER" id="PTHR15959">
    <property type="entry name" value="SYNTAXIN-18"/>
    <property type="match status" value="1"/>
</dbReference>
<keyword evidence="13" id="KW-1185">Reference proteome</keyword>
<evidence type="ECO:0000256" key="6">
    <source>
        <dbReference type="ARBA" id="ARBA00022989"/>
    </source>
</evidence>
<name>A0A1E3NRQ5_9ASCO</name>
<proteinExistence type="inferred from homology"/>
<dbReference type="SMART" id="SM00397">
    <property type="entry name" value="t_SNARE"/>
    <property type="match status" value="1"/>
</dbReference>
<dbReference type="SUPFAM" id="SSF58038">
    <property type="entry name" value="SNARE fusion complex"/>
    <property type="match status" value="1"/>
</dbReference>
<evidence type="ECO:0000256" key="2">
    <source>
        <dbReference type="ARBA" id="ARBA00009063"/>
    </source>
</evidence>
<evidence type="ECO:0000256" key="9">
    <source>
        <dbReference type="SAM" id="Coils"/>
    </source>
</evidence>
<evidence type="ECO:0000256" key="1">
    <source>
        <dbReference type="ARBA" id="ARBA00004211"/>
    </source>
</evidence>
<dbReference type="InterPro" id="IPR010989">
    <property type="entry name" value="SNARE"/>
</dbReference>
<dbReference type="EMBL" id="KV454001">
    <property type="protein sequence ID" value="ODQ48772.1"/>
    <property type="molecule type" value="Genomic_DNA"/>
</dbReference>
<dbReference type="SUPFAM" id="SSF47661">
    <property type="entry name" value="t-snare proteins"/>
    <property type="match status" value="1"/>
</dbReference>
<keyword evidence="4 10" id="KW-0812">Transmembrane</keyword>
<comment type="subcellular location">
    <subcellularLocation>
        <location evidence="1">Membrane</location>
        <topology evidence="1">Single-pass type IV membrane protein</topology>
    </subcellularLocation>
</comment>
<comment type="similarity">
    <text evidence="2">Belongs to the syntaxin family.</text>
</comment>
<dbReference type="GeneID" id="30177004"/>
<dbReference type="Gene3D" id="1.20.5.110">
    <property type="match status" value="1"/>
</dbReference>
<sequence>MDQTLFFRQCVDIYTESLKENENLEKERLTERPFNKTPRAEYHIASSAFYTKATSMHHALISLITLINTVRPQYLLANSRELSEEQKIMLDTEIKTKIQRLTGKVKNLQDVEARLQKMGADSEELTSALDKIGFCISTEGQNWNRLQTLTRNLISMGDYSDYISVRNGTLRTIFCNIVSTLALLLQTVLLTWNDMHDKRVERLVQLKKSTLSTSSSYKANQPQSVQMDSNMFKLNDSSSLSEYTESEIRYVTDDYEKLQDKLPEHELMQLQSEQDSLAEELKKGTLDAVTQIESSMLDVASMVREIGVQLSMQNENITLMDQHKDEIVGNVKSGNTVLVKANEKNSKRNKTLAWAIFFAALILLMVDYIL</sequence>
<evidence type="ECO:0000313" key="13">
    <source>
        <dbReference type="Proteomes" id="UP000094455"/>
    </source>
</evidence>
<evidence type="ECO:0000256" key="3">
    <source>
        <dbReference type="ARBA" id="ARBA00022448"/>
    </source>
</evidence>
<keyword evidence="8 10" id="KW-0472">Membrane</keyword>
<feature type="coiled-coil region" evidence="9">
    <location>
        <begin position="98"/>
        <end position="128"/>
    </location>
</feature>
<feature type="domain" description="T-SNARE coiled-coil homology" evidence="11">
    <location>
        <begin position="279"/>
        <end position="341"/>
    </location>
</feature>
<evidence type="ECO:0000256" key="7">
    <source>
        <dbReference type="ARBA" id="ARBA00023054"/>
    </source>
</evidence>
<evidence type="ECO:0000256" key="10">
    <source>
        <dbReference type="SAM" id="Phobius"/>
    </source>
</evidence>
<dbReference type="GO" id="GO:0006890">
    <property type="term" value="P:retrograde vesicle-mediated transport, Golgi to endoplasmic reticulum"/>
    <property type="evidence" value="ECO:0007669"/>
    <property type="project" value="TreeGrafter"/>
</dbReference>
<dbReference type="Proteomes" id="UP000094455">
    <property type="component" value="Unassembled WGS sequence"/>
</dbReference>